<protein>
    <recommendedName>
        <fullName evidence="14">G-protein coupled receptors family 1 profile domain-containing protein</fullName>
    </recommendedName>
</protein>
<feature type="domain" description="G-protein coupled receptors family 1 profile" evidence="14">
    <location>
        <begin position="498"/>
        <end position="702"/>
    </location>
</feature>
<dbReference type="InterPro" id="IPR032675">
    <property type="entry name" value="LRR_dom_sf"/>
</dbReference>
<dbReference type="SUPFAM" id="SSF52058">
    <property type="entry name" value="L domain-like"/>
    <property type="match status" value="1"/>
</dbReference>
<feature type="transmembrane region" description="Helical" evidence="13">
    <location>
        <begin position="519"/>
        <end position="540"/>
    </location>
</feature>
<dbReference type="Gene3D" id="3.80.10.10">
    <property type="entry name" value="Ribonuclease Inhibitor"/>
    <property type="match status" value="1"/>
</dbReference>
<evidence type="ECO:0000256" key="5">
    <source>
        <dbReference type="ARBA" id="ARBA00022692"/>
    </source>
</evidence>
<keyword evidence="3" id="KW-1003">Cell membrane</keyword>
<dbReference type="FunFam" id="1.20.1070.10:FF:000181">
    <property type="entry name" value="Thyrotropin receptor"/>
    <property type="match status" value="1"/>
</dbReference>
<dbReference type="EMBL" id="NWSH01001389">
    <property type="protein sequence ID" value="PCG71443.1"/>
    <property type="molecule type" value="Genomic_DNA"/>
</dbReference>
<dbReference type="GO" id="GO:0016500">
    <property type="term" value="F:protein-hormone receptor activity"/>
    <property type="evidence" value="ECO:0007669"/>
    <property type="project" value="InterPro"/>
</dbReference>
<feature type="region of interest" description="Disordered" evidence="12">
    <location>
        <begin position="13"/>
        <end position="89"/>
    </location>
</feature>
<feature type="transmembrane region" description="Helical" evidence="13">
    <location>
        <begin position="647"/>
        <end position="669"/>
    </location>
</feature>
<feature type="transmembrane region" description="Helical" evidence="13">
    <location>
        <begin position="574"/>
        <end position="596"/>
    </location>
</feature>
<sequence length="1253" mass="139540">MQDRDIEHYLSQLEDGWLSEDGLEAYDSDDDDPPNSHYTRDELLHLLGDENDENDDEDDQQVNEEDPPLVEEPLEQAEIQNRPPGGSREAACHVMSESVSVVLHQTNITRLTAKAIHAAGYHLHRVEHLSIMDAPKLDHIAVEDLTKMPNLKSLFITQAPRLHRVAPLPPLPELRTFIITTSGLLEVPNLSHVHDNKKDNNSLAYLQAIDLEGNHIRRLSPHALRVRADQVSLNYNLLEEVPAFAFKNAQISKLSFRGNTKLKHIDDNAFASNLLLRQLDLSNTAITSLPTAGLQNLETLRIEKTPSLKYIPSIYEFQSLQRAYLTHHFHCCAFRFPERHNPTRHKLYETQIALMQAKCANSNRQQKTSASRKRRSLEALKMLNSQNNYNNTKDSLEDDVSTATTSEEYDARLMEEYFSDSGSWEDEDDQGEFHEPVNNTLGSGLGVAISAECGNFSISPRKVECTPIPDALNPCEDVMGWSWLRASVWFVIAAAVVGNVAVLLVLLTNHTEITVPRFLMCHLAFSDLCTGLYLFMLAVVDLRSYGEFFNYAYDWQYGVGCKIAGFLSVFSGQLSVITLTIVTLERWFAITYAIYLERRISLAAAAKIMMGGWLYSFLMAGLPLVGVSDYSSTSICLPVESKDIGDAVYQGGIFMVSALAWVTIVVCYVQIYRSLGGGESYGGRGAAAAAERRIANKMALLIGTDLLDLSNTAITSLPTAGLQNLETLRIEKTPSLKYIPSIYEFQSLQRAYLTHHFHCCAFRFPERHNPTRHKLYETQIALMQAKCANSNRQQKTSASRKRRSLEALKMLNSQNNYNNTKDSLEDDVSTATTSEEYDARLMEEYFSDSGSWEDEDDQGEFHEPVNNTLGSGLGVAISAECGNFSISPRKVECTPIPDALNPCEDVMGWSWLRASVWFVIAAAVVGNVAVLLVLLTNHTEITVPRFLMCHLAFSDLCTGLYLFMLAVVDLRSYGEFFNYAYDWQYGVGCKIAGFLSVFSGQLSVITLTIVTLERWFAITYAIYLERRISLAAAAKIMMGGWLYSFLMAGLPLVGVSDYSSTSICLPVESKDIGDAVYQGGIFMVSALAWVTIVVCYVQIYRSLGGGESYGGRGAAAAAERRIANKMALLIGTDLLCWAPVAFFGITALAGVPLVDVSHGKVLLVFFYPLNACANPFLYAILTKQYRRDLISLIARTGHCTWLVEKYKLAATPPPTAHTNPSAPAQLMPLVDSVTYQRSQSQYSQYKDSSEVPL</sequence>
<dbReference type="Pfam" id="PF00001">
    <property type="entry name" value="7tm_1"/>
    <property type="match status" value="2"/>
</dbReference>
<comment type="similarity">
    <text evidence="2">Belongs to the G-protein coupled receptor 1 family.</text>
</comment>
<organism evidence="15">
    <name type="scientific">Heliothis virescens</name>
    <name type="common">Tobacco budworm moth</name>
    <dbReference type="NCBI Taxonomy" id="7102"/>
    <lineage>
        <taxon>Eukaryota</taxon>
        <taxon>Metazoa</taxon>
        <taxon>Ecdysozoa</taxon>
        <taxon>Arthropoda</taxon>
        <taxon>Hexapoda</taxon>
        <taxon>Insecta</taxon>
        <taxon>Pterygota</taxon>
        <taxon>Neoptera</taxon>
        <taxon>Endopterygota</taxon>
        <taxon>Lepidoptera</taxon>
        <taxon>Glossata</taxon>
        <taxon>Ditrysia</taxon>
        <taxon>Noctuoidea</taxon>
        <taxon>Noctuidae</taxon>
        <taxon>Heliothinae</taxon>
        <taxon>Heliothis</taxon>
    </lineage>
</organism>
<name>A0A2A4JJ49_HELVI</name>
<feature type="transmembrane region" description="Helical" evidence="13">
    <location>
        <begin position="947"/>
        <end position="968"/>
    </location>
</feature>
<keyword evidence="11" id="KW-0807">Transducer</keyword>
<keyword evidence="10" id="KW-0675">Receptor</keyword>
<evidence type="ECO:0000256" key="13">
    <source>
        <dbReference type="SAM" id="Phobius"/>
    </source>
</evidence>
<evidence type="ECO:0000256" key="6">
    <source>
        <dbReference type="ARBA" id="ARBA00022737"/>
    </source>
</evidence>
<feature type="transmembrane region" description="Helical" evidence="13">
    <location>
        <begin position="1161"/>
        <end position="1181"/>
    </location>
</feature>
<feature type="transmembrane region" description="Helical" evidence="13">
    <location>
        <begin position="483"/>
        <end position="507"/>
    </location>
</feature>
<feature type="transmembrane region" description="Helical" evidence="13">
    <location>
        <begin position="916"/>
        <end position="935"/>
    </location>
</feature>
<dbReference type="AlphaFoldDB" id="A0A2A4JJ49"/>
<evidence type="ECO:0000256" key="4">
    <source>
        <dbReference type="ARBA" id="ARBA00022614"/>
    </source>
</evidence>
<gene>
    <name evidence="15" type="ORF">B5V51_1854</name>
</gene>
<dbReference type="InterPro" id="IPR002131">
    <property type="entry name" value="Gphrmn_rcpt_fam"/>
</dbReference>
<dbReference type="SUPFAM" id="SSF81321">
    <property type="entry name" value="Family A G protein-coupled receptor-like"/>
    <property type="match status" value="2"/>
</dbReference>
<comment type="subcellular location">
    <subcellularLocation>
        <location evidence="1">Cell membrane</location>
        <topology evidence="1">Multi-pass membrane protein</topology>
    </subcellularLocation>
</comment>
<keyword evidence="5 13" id="KW-0812">Transmembrane</keyword>
<feature type="transmembrane region" description="Helical" evidence="13">
    <location>
        <begin position="1075"/>
        <end position="1097"/>
    </location>
</feature>
<proteinExistence type="inferred from homology"/>
<dbReference type="InterPro" id="IPR000276">
    <property type="entry name" value="GPCR_Rhodpsn"/>
</dbReference>
<evidence type="ECO:0000256" key="9">
    <source>
        <dbReference type="ARBA" id="ARBA00023136"/>
    </source>
</evidence>
<feature type="compositionally biased region" description="Basic and acidic residues" evidence="12">
    <location>
        <begin position="38"/>
        <end position="48"/>
    </location>
</feature>
<evidence type="ECO:0000256" key="11">
    <source>
        <dbReference type="ARBA" id="ARBA00023224"/>
    </source>
</evidence>
<evidence type="ECO:0000256" key="8">
    <source>
        <dbReference type="ARBA" id="ARBA00023040"/>
    </source>
</evidence>
<evidence type="ECO:0000256" key="1">
    <source>
        <dbReference type="ARBA" id="ARBA00004651"/>
    </source>
</evidence>
<dbReference type="GO" id="GO:0005886">
    <property type="term" value="C:plasma membrane"/>
    <property type="evidence" value="ECO:0007669"/>
    <property type="project" value="UniProtKB-SubCell"/>
</dbReference>
<feature type="transmembrane region" description="Helical" evidence="13">
    <location>
        <begin position="1127"/>
        <end position="1149"/>
    </location>
</feature>
<dbReference type="CDD" id="cd15136">
    <property type="entry name" value="7tmA_Glyco_hormone_R"/>
    <property type="match status" value="1"/>
</dbReference>
<keyword evidence="7 13" id="KW-1133">Transmembrane helix</keyword>
<evidence type="ECO:0000256" key="12">
    <source>
        <dbReference type="SAM" id="MobiDB-lite"/>
    </source>
</evidence>
<dbReference type="GO" id="GO:0008528">
    <property type="term" value="F:G protein-coupled peptide receptor activity"/>
    <property type="evidence" value="ECO:0007669"/>
    <property type="project" value="TreeGrafter"/>
</dbReference>
<dbReference type="PRINTS" id="PR00373">
    <property type="entry name" value="GLYCHORMONER"/>
</dbReference>
<comment type="caution">
    <text evidence="15">The sequence shown here is derived from an EMBL/GenBank/DDBJ whole genome shotgun (WGS) entry which is preliminary data.</text>
</comment>
<keyword evidence="6" id="KW-0677">Repeat</keyword>
<dbReference type="InterPro" id="IPR017452">
    <property type="entry name" value="GPCR_Rhodpsn_7TM"/>
</dbReference>
<dbReference type="PANTHER" id="PTHR24372:SF74">
    <property type="entry name" value="LP13728P"/>
    <property type="match status" value="1"/>
</dbReference>
<feature type="domain" description="G-protein coupled receptors family 1 profile" evidence="14">
    <location>
        <begin position="926"/>
        <end position="1178"/>
    </location>
</feature>
<evidence type="ECO:0000256" key="10">
    <source>
        <dbReference type="ARBA" id="ARBA00023170"/>
    </source>
</evidence>
<feature type="transmembrane region" description="Helical" evidence="13">
    <location>
        <begin position="608"/>
        <end position="627"/>
    </location>
</feature>
<keyword evidence="4" id="KW-0433">Leucine-rich repeat</keyword>
<evidence type="ECO:0000256" key="3">
    <source>
        <dbReference type="ARBA" id="ARBA00022475"/>
    </source>
</evidence>
<keyword evidence="9 13" id="KW-0472">Membrane</keyword>
<feature type="transmembrane region" description="Helical" evidence="13">
    <location>
        <begin position="1036"/>
        <end position="1055"/>
    </location>
</feature>
<evidence type="ECO:0000256" key="2">
    <source>
        <dbReference type="ARBA" id="ARBA00010663"/>
    </source>
</evidence>
<dbReference type="STRING" id="7102.A0A2A4JJ49"/>
<dbReference type="GO" id="GO:0007189">
    <property type="term" value="P:adenylate cyclase-activating G protein-coupled receptor signaling pathway"/>
    <property type="evidence" value="ECO:0007669"/>
    <property type="project" value="TreeGrafter"/>
</dbReference>
<reference evidence="15" key="1">
    <citation type="submission" date="2017-09" db="EMBL/GenBank/DDBJ databases">
        <title>Contemporary evolution of a Lepidopteran species, Heliothis virescens, in response to modern agricultural practices.</title>
        <authorList>
            <person name="Fritz M.L."/>
            <person name="Deyonke A.M."/>
            <person name="Papanicolaou A."/>
            <person name="Micinski S."/>
            <person name="Westbrook J."/>
            <person name="Gould F."/>
        </authorList>
    </citation>
    <scope>NUCLEOTIDE SEQUENCE [LARGE SCALE GENOMIC DNA]</scope>
    <source>
        <strain evidence="15">HvINT-</strain>
        <tissue evidence="15">Whole body</tissue>
    </source>
</reference>
<feature type="compositionally biased region" description="Acidic residues" evidence="12">
    <location>
        <begin position="17"/>
        <end position="33"/>
    </location>
</feature>
<dbReference type="PROSITE" id="PS00237">
    <property type="entry name" value="G_PROTEIN_RECEP_F1_1"/>
    <property type="match status" value="1"/>
</dbReference>
<feature type="compositionally biased region" description="Acidic residues" evidence="12">
    <location>
        <begin position="49"/>
        <end position="75"/>
    </location>
</feature>
<dbReference type="Gene3D" id="1.20.1070.10">
    <property type="entry name" value="Rhodopsin 7-helix transmembrane proteins"/>
    <property type="match status" value="2"/>
</dbReference>
<evidence type="ECO:0000313" key="15">
    <source>
        <dbReference type="EMBL" id="PCG71443.1"/>
    </source>
</evidence>
<dbReference type="PRINTS" id="PR00237">
    <property type="entry name" value="GPCRRHODOPSN"/>
</dbReference>
<keyword evidence="8" id="KW-0297">G-protein coupled receptor</keyword>
<evidence type="ECO:0000259" key="14">
    <source>
        <dbReference type="PROSITE" id="PS50262"/>
    </source>
</evidence>
<dbReference type="GO" id="GO:0009755">
    <property type="term" value="P:hormone-mediated signaling pathway"/>
    <property type="evidence" value="ECO:0007669"/>
    <property type="project" value="TreeGrafter"/>
</dbReference>
<evidence type="ECO:0000256" key="7">
    <source>
        <dbReference type="ARBA" id="ARBA00022989"/>
    </source>
</evidence>
<dbReference type="PANTHER" id="PTHR24372">
    <property type="entry name" value="GLYCOPROTEIN HORMONE RECEPTOR"/>
    <property type="match status" value="1"/>
</dbReference>
<dbReference type="PROSITE" id="PS50262">
    <property type="entry name" value="G_PROTEIN_RECEP_F1_2"/>
    <property type="match status" value="2"/>
</dbReference>
<accession>A0A2A4JJ49</accession>